<evidence type="ECO:0000259" key="2">
    <source>
        <dbReference type="Pfam" id="PF26366"/>
    </source>
</evidence>
<accession>A0ABV5T3U1</accession>
<comment type="caution">
    <text evidence="3">The sequence shown here is derived from an EMBL/GenBank/DDBJ whole genome shotgun (WGS) entry which is preliminary data.</text>
</comment>
<keyword evidence="1" id="KW-0472">Membrane</keyword>
<keyword evidence="1" id="KW-1133">Transmembrane helix</keyword>
<dbReference type="Proteomes" id="UP001589611">
    <property type="component" value="Unassembled WGS sequence"/>
</dbReference>
<feature type="transmembrane region" description="Helical" evidence="1">
    <location>
        <begin position="192"/>
        <end position="213"/>
    </location>
</feature>
<dbReference type="EMBL" id="JBHMBE010000009">
    <property type="protein sequence ID" value="MFB9647280.1"/>
    <property type="molecule type" value="Genomic_DNA"/>
</dbReference>
<keyword evidence="4" id="KW-1185">Reference proteome</keyword>
<keyword evidence="3" id="KW-0808">Transferase</keyword>
<dbReference type="InterPro" id="IPR058407">
    <property type="entry name" value="DUF8094"/>
</dbReference>
<gene>
    <name evidence="3" type="ORF">ACFFPJ_15900</name>
</gene>
<reference evidence="3 4" key="1">
    <citation type="submission" date="2024-09" db="EMBL/GenBank/DDBJ databases">
        <authorList>
            <person name="Sun Q."/>
            <person name="Mori K."/>
        </authorList>
    </citation>
    <scope>NUCLEOTIDE SEQUENCE [LARGE SCALE GENOMIC DNA]</scope>
    <source>
        <strain evidence="3 4">JCM 1342</strain>
    </source>
</reference>
<feature type="transmembrane region" description="Helical" evidence="1">
    <location>
        <begin position="264"/>
        <end position="286"/>
    </location>
</feature>
<keyword evidence="1" id="KW-0812">Transmembrane</keyword>
<evidence type="ECO:0000256" key="1">
    <source>
        <dbReference type="SAM" id="Phobius"/>
    </source>
</evidence>
<organism evidence="3 4">
    <name type="scientific">Microbacterium terregens</name>
    <dbReference type="NCBI Taxonomy" id="69363"/>
    <lineage>
        <taxon>Bacteria</taxon>
        <taxon>Bacillati</taxon>
        <taxon>Actinomycetota</taxon>
        <taxon>Actinomycetes</taxon>
        <taxon>Micrococcales</taxon>
        <taxon>Microbacteriaceae</taxon>
        <taxon>Microbacterium</taxon>
    </lineage>
</organism>
<evidence type="ECO:0000313" key="3">
    <source>
        <dbReference type="EMBL" id="MFB9647280.1"/>
    </source>
</evidence>
<sequence length="610" mass="63753">MRFVWAVAAFVLAAVMIGAGIAQRTVFQGPKTETAAISVSEEAPYLMIDGDVLNMVPGAQTLRAQGDGEIFAAYGRSADMKAWLADTTYNEVSLNKSGAIVSTTIEPAVAEDDAAEADAVEGDASASEPEASAAAHSPVGSDLWLDEFQQEDLLIAPLQLPEDMSVLVASDGIEAAPSKVTLSWPIASATPLAGPLIVAGGILMAIGVFLYILGIRHARRSRGPRRKGLPLAVTEPIDLAVEGSKKGVISATPTRRSVTSGRRAFAVIPAVAVSALLFAGCSADSWPQMAGSATPTPTATVIVPEGQQAPAVTEAQAERIIARIASTAADADATLDPALAATRLTGAVLAERTTNYTLRGAIADYKAPAAIPMKPLEIVLPQAYDDWPRSVMAVVNNEADKTASIMLMTQADAWEPYKLTYLSSLEAATQMPDLAPAYVGATQVPPDSSFLVMPPDQLAAAYADIINNGEASKFYGQFEAEGDQFRASVAADRDQRLAEFNTTAASTGSLSFESMPGSHPPLALATLESGAIVAINMNEVDTVQPTNADAVIKLDSNPTVKTLAGAEQSATGFTTTFSDQLFFYVPGQGSSEKIRLLGYGSEILDAKVIS</sequence>
<dbReference type="GO" id="GO:0016740">
    <property type="term" value="F:transferase activity"/>
    <property type="evidence" value="ECO:0007669"/>
    <property type="project" value="UniProtKB-KW"/>
</dbReference>
<evidence type="ECO:0000313" key="4">
    <source>
        <dbReference type="Proteomes" id="UP001589611"/>
    </source>
</evidence>
<name>A0ABV5T3U1_9MICO</name>
<protein>
    <submittedName>
        <fullName evidence="3">Glycosyl transferase</fullName>
    </submittedName>
</protein>
<dbReference type="RefSeq" id="WP_344713690.1">
    <property type="nucleotide sequence ID" value="NZ_BAAAWH010000001.1"/>
</dbReference>
<feature type="domain" description="DUF8094" evidence="2">
    <location>
        <begin position="309"/>
        <end position="607"/>
    </location>
</feature>
<proteinExistence type="predicted"/>
<dbReference type="Pfam" id="PF26366">
    <property type="entry name" value="DUF8094"/>
    <property type="match status" value="1"/>
</dbReference>